<dbReference type="AlphaFoldDB" id="A0A248KFI7"/>
<evidence type="ECO:0000313" key="1">
    <source>
        <dbReference type="EMBL" id="ASG56842.1"/>
    </source>
</evidence>
<dbReference type="Proteomes" id="UP000197991">
    <property type="component" value="Chromosome"/>
</dbReference>
<accession>A0A248KFI7</accession>
<protein>
    <submittedName>
        <fullName evidence="1">Uncharacterized protein</fullName>
    </submittedName>
</protein>
<gene>
    <name evidence="1" type="ORF">LFZ56_18895</name>
</gene>
<organism evidence="1 2">
    <name type="scientific">Salmonella bongori serovar 66:z41:- str. SA19983605</name>
    <dbReference type="NCBI Taxonomy" id="1243617"/>
    <lineage>
        <taxon>Bacteria</taxon>
        <taxon>Pseudomonadati</taxon>
        <taxon>Pseudomonadota</taxon>
        <taxon>Gammaproteobacteria</taxon>
        <taxon>Enterobacterales</taxon>
        <taxon>Enterobacteriaceae</taxon>
        <taxon>Salmonella</taxon>
    </lineage>
</organism>
<reference evidence="1 2" key="1">
    <citation type="submission" date="2017-06" db="EMBL/GenBank/DDBJ databases">
        <title>Salmonella reference genomes for public health.</title>
        <authorList>
            <person name="Robertson J."/>
            <person name="Yoshida C."/>
            <person name="Gurnik S."/>
            <person name="Nash J."/>
        </authorList>
    </citation>
    <scope>NUCLEOTIDE SEQUENCE [LARGE SCALE GENOMIC DNA]</scope>
    <source>
        <strain evidence="1 2">SA19983605</strain>
    </source>
</reference>
<sequence length="245" mass="28369">MELQALRYAAMISTMSFAKACECYQAYLGMQGNDANAKERLLDFVELEENELADFGKDIRIVLASADFGKELTTTAIWLRDKGVDIRCVRLTPYNFKGEVLINAEQIIPVPELEEYQVRFREKRTEQIISSQKSEKDYSLYKYKGKSFNKRKLALEVFTDWINKHSPDNLDELRSKLSEDLQKRAVALVDQIPEKSKNRYHMQEDALIELPSGERIAISNQWGLGNIELLIDFVRRDNFVVEKMG</sequence>
<dbReference type="EMBL" id="CP022120">
    <property type="protein sequence ID" value="ASG56842.1"/>
    <property type="molecule type" value="Genomic_DNA"/>
</dbReference>
<keyword evidence="2" id="KW-1185">Reference proteome</keyword>
<proteinExistence type="predicted"/>
<evidence type="ECO:0000313" key="2">
    <source>
        <dbReference type="Proteomes" id="UP000197991"/>
    </source>
</evidence>
<name>A0A248KFI7_SALBN</name>